<dbReference type="SUPFAM" id="SSF51735">
    <property type="entry name" value="NAD(P)-binding Rossmann-fold domains"/>
    <property type="match status" value="1"/>
</dbReference>
<dbReference type="PROSITE" id="PS00064">
    <property type="entry name" value="L_LDH"/>
    <property type="match status" value="1"/>
</dbReference>
<sequence length="316" mass="32527">MKIGIVGAGFVGSAAAYAMVMRGVGTEIVLVDRNRDLAAAQAEDILHATPFAYPMPVNAGDYGDLAGSCVVVLAAGANQRPGETRLELLERNAAVFGEIIPQVLSSAPGAILLIATNPVDVMTQVSLDIARRTRPDMPAGRVIGSGTILDTARFRALLGRHLGISPKSVHAHVLGEHGDSEVLHWSGADAGAMPVAEFAEQIGRPLTDAVRAEIDEGVRGAAGRIIKGKGATWYGIGGGLARIAQAISDDERAVVTCSTVNPEVAGVESVALSLPRILGIDGVIGTLRPTLDEGETTALARSAGILKEAVAKLGIG</sequence>
<dbReference type="SUPFAM" id="SSF56327">
    <property type="entry name" value="LDH C-terminal domain-like"/>
    <property type="match status" value="1"/>
</dbReference>
<dbReference type="Gene3D" id="3.90.110.10">
    <property type="entry name" value="Lactate dehydrogenase/glycoside hydrolase, family 4, C-terminal"/>
    <property type="match status" value="1"/>
</dbReference>
<comment type="function">
    <text evidence="1">Catalyzes the reversible oxidation of malate to oxaloacetate.</text>
</comment>
<evidence type="ECO:0000256" key="5">
    <source>
        <dbReference type="ARBA" id="ARBA00023002"/>
    </source>
</evidence>
<reference evidence="12" key="1">
    <citation type="submission" date="2021-02" db="EMBL/GenBank/DDBJ databases">
        <title>Skermanella TT6 skin isolate.</title>
        <authorList>
            <person name="Lee K."/>
            <person name="Ganzorig M."/>
        </authorList>
    </citation>
    <scope>NUCLEOTIDE SEQUENCE</scope>
    <source>
        <strain evidence="12">TT6</strain>
    </source>
</reference>
<evidence type="ECO:0000259" key="11">
    <source>
        <dbReference type="Pfam" id="PF02866"/>
    </source>
</evidence>
<evidence type="ECO:0000256" key="9">
    <source>
        <dbReference type="RuleBase" id="RU003369"/>
    </source>
</evidence>
<dbReference type="PRINTS" id="PR00086">
    <property type="entry name" value="LLDHDRGNASE"/>
</dbReference>
<dbReference type="InterPro" id="IPR018177">
    <property type="entry name" value="L-lactate_DH_AS"/>
</dbReference>
<dbReference type="PANTHER" id="PTHR43128:SF16">
    <property type="entry name" value="L-LACTATE DEHYDROGENASE"/>
    <property type="match status" value="1"/>
</dbReference>
<organism evidence="12 13">
    <name type="scientific">Skermanella cutis</name>
    <dbReference type="NCBI Taxonomy" id="2775420"/>
    <lineage>
        <taxon>Bacteria</taxon>
        <taxon>Pseudomonadati</taxon>
        <taxon>Pseudomonadota</taxon>
        <taxon>Alphaproteobacteria</taxon>
        <taxon>Rhodospirillales</taxon>
        <taxon>Azospirillaceae</taxon>
        <taxon>Skermanella</taxon>
    </lineage>
</organism>
<feature type="domain" description="Lactate/malate dehydrogenase C-terminal" evidence="11">
    <location>
        <begin position="147"/>
        <end position="312"/>
    </location>
</feature>
<comment type="pathway">
    <text evidence="2">Fermentation; pyruvate fermentation to lactate; (S)-lactate from pyruvate: step 1/1.</text>
</comment>
<name>A0ABX7BAL6_9PROT</name>
<dbReference type="Pfam" id="PF02866">
    <property type="entry name" value="Ldh_1_C"/>
    <property type="match status" value="1"/>
</dbReference>
<evidence type="ECO:0000256" key="6">
    <source>
        <dbReference type="ARBA" id="ARBA00023027"/>
    </source>
</evidence>
<evidence type="ECO:0000256" key="8">
    <source>
        <dbReference type="NCBIfam" id="TIGR01771"/>
    </source>
</evidence>
<keyword evidence="5 9" id="KW-0560">Oxidoreductase</keyword>
<accession>A0ABX7BAL6</accession>
<comment type="similarity">
    <text evidence="3">Belongs to the LDH/MDH superfamily. LDH family.</text>
</comment>
<evidence type="ECO:0000313" key="13">
    <source>
        <dbReference type="Proteomes" id="UP000595197"/>
    </source>
</evidence>
<dbReference type="PANTHER" id="PTHR43128">
    <property type="entry name" value="L-2-HYDROXYCARBOXYLATE DEHYDROGENASE (NAD(P)(+))"/>
    <property type="match status" value="1"/>
</dbReference>
<dbReference type="NCBIfam" id="TIGR01771">
    <property type="entry name" value="L-LDH-NAD"/>
    <property type="match status" value="1"/>
</dbReference>
<dbReference type="GO" id="GO:0004459">
    <property type="term" value="F:L-lactate dehydrogenase (NAD+) activity"/>
    <property type="evidence" value="ECO:0007669"/>
    <property type="project" value="UniProtKB-EC"/>
</dbReference>
<proteinExistence type="inferred from homology"/>
<evidence type="ECO:0000256" key="3">
    <source>
        <dbReference type="ARBA" id="ARBA00006054"/>
    </source>
</evidence>
<evidence type="ECO:0000256" key="1">
    <source>
        <dbReference type="ARBA" id="ARBA00003966"/>
    </source>
</evidence>
<evidence type="ECO:0000256" key="4">
    <source>
        <dbReference type="ARBA" id="ARBA00012967"/>
    </source>
</evidence>
<dbReference type="EC" id="1.1.1.27" evidence="4 8"/>
<comment type="catalytic activity">
    <reaction evidence="7">
        <text>(S)-lactate + NAD(+) = pyruvate + NADH + H(+)</text>
        <dbReference type="Rhea" id="RHEA:23444"/>
        <dbReference type="ChEBI" id="CHEBI:15361"/>
        <dbReference type="ChEBI" id="CHEBI:15378"/>
        <dbReference type="ChEBI" id="CHEBI:16651"/>
        <dbReference type="ChEBI" id="CHEBI:57540"/>
        <dbReference type="ChEBI" id="CHEBI:57945"/>
        <dbReference type="EC" id="1.1.1.27"/>
    </reaction>
</comment>
<evidence type="ECO:0000313" key="12">
    <source>
        <dbReference type="EMBL" id="QQP90348.1"/>
    </source>
</evidence>
<dbReference type="RefSeq" id="WP_201077376.1">
    <property type="nucleotide sequence ID" value="NZ_CP067420.1"/>
</dbReference>
<dbReference type="EMBL" id="CP067420">
    <property type="protein sequence ID" value="QQP90348.1"/>
    <property type="molecule type" value="Genomic_DNA"/>
</dbReference>
<protein>
    <recommendedName>
        <fullName evidence="4 8">L-lactate dehydrogenase</fullName>
        <ecNumber evidence="4 8">1.1.1.27</ecNumber>
    </recommendedName>
</protein>
<dbReference type="InterPro" id="IPR001236">
    <property type="entry name" value="Lactate/malate_DH_N"/>
</dbReference>
<dbReference type="InterPro" id="IPR011304">
    <property type="entry name" value="L-lactate_DH"/>
</dbReference>
<gene>
    <name evidence="12" type="ORF">IGS68_03560</name>
</gene>
<dbReference type="InterPro" id="IPR001557">
    <property type="entry name" value="L-lactate/malate_DH"/>
</dbReference>
<evidence type="ECO:0000259" key="10">
    <source>
        <dbReference type="Pfam" id="PF00056"/>
    </source>
</evidence>
<evidence type="ECO:0000256" key="2">
    <source>
        <dbReference type="ARBA" id="ARBA00004843"/>
    </source>
</evidence>
<dbReference type="Gene3D" id="3.40.50.720">
    <property type="entry name" value="NAD(P)-binding Rossmann-like Domain"/>
    <property type="match status" value="1"/>
</dbReference>
<feature type="domain" description="Lactate/malate dehydrogenase N-terminal" evidence="10">
    <location>
        <begin position="1"/>
        <end position="131"/>
    </location>
</feature>
<evidence type="ECO:0000256" key="7">
    <source>
        <dbReference type="ARBA" id="ARBA00049258"/>
    </source>
</evidence>
<dbReference type="Pfam" id="PF00056">
    <property type="entry name" value="Ldh_1_N"/>
    <property type="match status" value="1"/>
</dbReference>
<dbReference type="InterPro" id="IPR022383">
    <property type="entry name" value="Lactate/malate_DH_C"/>
</dbReference>
<dbReference type="Proteomes" id="UP000595197">
    <property type="component" value="Chromosome"/>
</dbReference>
<keyword evidence="13" id="KW-1185">Reference proteome</keyword>
<dbReference type="InterPro" id="IPR036291">
    <property type="entry name" value="NAD(P)-bd_dom_sf"/>
</dbReference>
<dbReference type="CDD" id="cd05292">
    <property type="entry name" value="LDH_2"/>
    <property type="match status" value="1"/>
</dbReference>
<dbReference type="PIRSF" id="PIRSF000102">
    <property type="entry name" value="Lac_mal_DH"/>
    <property type="match status" value="1"/>
</dbReference>
<dbReference type="InterPro" id="IPR015955">
    <property type="entry name" value="Lactate_DH/Glyco_Ohase_4_C"/>
</dbReference>
<keyword evidence="6" id="KW-0520">NAD</keyword>